<evidence type="ECO:0008006" key="4">
    <source>
        <dbReference type="Google" id="ProtNLM"/>
    </source>
</evidence>
<feature type="transmembrane region" description="Helical" evidence="1">
    <location>
        <begin position="244"/>
        <end position="263"/>
    </location>
</feature>
<feature type="transmembrane region" description="Helical" evidence="1">
    <location>
        <begin position="325"/>
        <end position="341"/>
    </location>
</feature>
<organism evidence="2 3">
    <name type="scientific">Yoonia ponticola</name>
    <dbReference type="NCBI Taxonomy" id="1524255"/>
    <lineage>
        <taxon>Bacteria</taxon>
        <taxon>Pseudomonadati</taxon>
        <taxon>Pseudomonadota</taxon>
        <taxon>Alphaproteobacteria</taxon>
        <taxon>Rhodobacterales</taxon>
        <taxon>Paracoccaceae</taxon>
        <taxon>Yoonia</taxon>
    </lineage>
</organism>
<proteinExistence type="predicted"/>
<keyword evidence="1" id="KW-1133">Transmembrane helix</keyword>
<evidence type="ECO:0000313" key="2">
    <source>
        <dbReference type="EMBL" id="MBB5721858.1"/>
    </source>
</evidence>
<feature type="transmembrane region" description="Helical" evidence="1">
    <location>
        <begin position="300"/>
        <end position="319"/>
    </location>
</feature>
<dbReference type="AlphaFoldDB" id="A0A7W9BJT2"/>
<accession>A0A7W9BJT2</accession>
<feature type="transmembrane region" description="Helical" evidence="1">
    <location>
        <begin position="135"/>
        <end position="154"/>
    </location>
</feature>
<protein>
    <recommendedName>
        <fullName evidence="4">Glycosyltransferase RgtA/B/C/D-like domain-containing protein</fullName>
    </recommendedName>
</protein>
<sequence>MTRHAGHWAAFILLFLGLLLTLAWAQANGFVSERVTVLWSKAIMQIDGPVGFNSTDAFFPPLPYVLSIVLQWIIGSVSVPTPFLLSAGLGAMMVMMWYSNLRYTADVSAITSVLAVALLVLNPFFLRALAEGPEAILTLIGTWIFARGIVNLRLAGNAPDMMKVAVGLLVVSLSNSYGLLICLGALPFMIVAARPSMLVSSPIGYLIAMFYPVAAAIFSLWFISMIFDSSLMPLLTEEPVSISFTTHLIILAGLAPLTFIATMRNVYTPYYFMPLLAAFGTVFGAYWLNNMFHMESDPSLAIAPMLAILVAAIRFWPPLNLREPIILVLLALSLVLSLFSLRANPEAETREWVAAVQGVPLDEYKATQDVARFLDGKDGILVDVERNPEIVPQIDDIQRLIVAGQTVYDWALEGGLLRAKYILVQNTPTDVLVTDRILRRFPELATDQMAFYDEVFANDLWRVFERNEPREGLK</sequence>
<dbReference type="EMBL" id="JACIJM010000003">
    <property type="protein sequence ID" value="MBB5721858.1"/>
    <property type="molecule type" value="Genomic_DNA"/>
</dbReference>
<dbReference type="RefSeq" id="WP_183527582.1">
    <property type="nucleotide sequence ID" value="NZ_JACIJM010000003.1"/>
</dbReference>
<keyword evidence="1" id="KW-0812">Transmembrane</keyword>
<feature type="transmembrane region" description="Helical" evidence="1">
    <location>
        <begin position="203"/>
        <end position="223"/>
    </location>
</feature>
<feature type="transmembrane region" description="Helical" evidence="1">
    <location>
        <begin position="69"/>
        <end position="95"/>
    </location>
</feature>
<feature type="transmembrane region" description="Helical" evidence="1">
    <location>
        <begin position="107"/>
        <end position="129"/>
    </location>
</feature>
<evidence type="ECO:0000313" key="3">
    <source>
        <dbReference type="Proteomes" id="UP000535415"/>
    </source>
</evidence>
<evidence type="ECO:0000256" key="1">
    <source>
        <dbReference type="SAM" id="Phobius"/>
    </source>
</evidence>
<dbReference type="Proteomes" id="UP000535415">
    <property type="component" value="Unassembled WGS sequence"/>
</dbReference>
<gene>
    <name evidence="2" type="ORF">FHS72_001470</name>
</gene>
<keyword evidence="3" id="KW-1185">Reference proteome</keyword>
<feature type="transmembrane region" description="Helical" evidence="1">
    <location>
        <begin position="166"/>
        <end position="191"/>
    </location>
</feature>
<keyword evidence="1" id="KW-0472">Membrane</keyword>
<comment type="caution">
    <text evidence="2">The sequence shown here is derived from an EMBL/GenBank/DDBJ whole genome shotgun (WGS) entry which is preliminary data.</text>
</comment>
<reference evidence="2 3" key="1">
    <citation type="submission" date="2020-08" db="EMBL/GenBank/DDBJ databases">
        <title>Genomic Encyclopedia of Type Strains, Phase IV (KMG-IV): sequencing the most valuable type-strain genomes for metagenomic binning, comparative biology and taxonomic classification.</title>
        <authorList>
            <person name="Goeker M."/>
        </authorList>
    </citation>
    <scope>NUCLEOTIDE SEQUENCE [LARGE SCALE GENOMIC DNA]</scope>
    <source>
        <strain evidence="2 3">DSM 101064</strain>
    </source>
</reference>
<name>A0A7W9BJT2_9RHOB</name>
<feature type="transmembrane region" description="Helical" evidence="1">
    <location>
        <begin position="269"/>
        <end position="288"/>
    </location>
</feature>